<dbReference type="EMBL" id="CP050066">
    <property type="protein sequence ID" value="QIP05525.1"/>
    <property type="molecule type" value="Genomic_DNA"/>
</dbReference>
<organism evidence="1 2">
    <name type="scientific">Bradyrhizobium symbiodeficiens</name>
    <dbReference type="NCBI Taxonomy" id="1404367"/>
    <lineage>
        <taxon>Bacteria</taxon>
        <taxon>Pseudomonadati</taxon>
        <taxon>Pseudomonadota</taxon>
        <taxon>Alphaproteobacteria</taxon>
        <taxon>Hyphomicrobiales</taxon>
        <taxon>Nitrobacteraceae</taxon>
        <taxon>Bradyrhizobium</taxon>
    </lineage>
</organism>
<gene>
    <name evidence="1" type="ORF">HAV00_04330</name>
</gene>
<proteinExistence type="predicted"/>
<dbReference type="SUPFAM" id="SSF52266">
    <property type="entry name" value="SGNH hydrolase"/>
    <property type="match status" value="1"/>
</dbReference>
<dbReference type="RefSeq" id="WP_166466865.1">
    <property type="nucleotide sequence ID" value="NZ_CP050066.2"/>
</dbReference>
<sequence>MLNRRELLAGAVLGLGPGVPLAMAFAGTESRLTGGFNLSGVLPMDAAADASWNACGGLAALTARWLSGPLFDVVDAGGDTHTIHAIDGYPDIKTFAALAGIDPKTGTGGLLCSKVHDQSGNGCDFTQAIPASQPGVWLIRGKIHFGFGGVLSQKALSLPAQFFNVSKRVRVNNRSSSVYAIIKPYCSNAGWVTDRGSPAIYAGTSMFSHGPSNGIGVIDLPALSGPSIAAPVTIQRSIYSHILSADSSQVSLNGAVGTAGPLHFGAAMGGHIGFQPGLAFSTAFSGRMQGVMMSSSALSPTQDAAVKSALNRYADIRSGPPSAIGKVNILIDGASFDQGQGGDPAGKYGTQNGGGYGWPEMLMDQLDGLEIQWNNIAASGNRIANCTATYGSDGHLCFNPSAAKNILMGPNSAVGNTMNDGKTGVQAYGDFLSWLTAVRVDDWDHIITYAFSDRSVDPEQDYTGLMVANAGSNRVTVVVMPPIEPNPFDGHPGIRGYETMAATIRPILSPLLV</sequence>
<protein>
    <submittedName>
        <fullName evidence="1">Uncharacterized protein</fullName>
    </submittedName>
</protein>
<dbReference type="Proteomes" id="UP000500895">
    <property type="component" value="Chromosome"/>
</dbReference>
<accession>A0A6G8ZZP8</accession>
<reference evidence="1 2" key="1">
    <citation type="journal article" date="2020" name="Int. J. Syst. Evol. Microbiol.">
        <title>Description and complete genome sequences of Bradyrhizobium symbiodeficiens sp. nov., a non-symbiotic bacterium associated with legumes native to Canada.</title>
        <authorList>
            <person name="Bromfield E.S.P."/>
            <person name="Cloutier S."/>
            <person name="Nguyen H.D.T."/>
        </authorList>
    </citation>
    <scope>NUCLEOTIDE SEQUENCE [LARGE SCALE GENOMIC DNA]</scope>
    <source>
        <strain evidence="1 2">101S1MB</strain>
    </source>
</reference>
<dbReference type="AlphaFoldDB" id="A0A6G8ZZP8"/>
<evidence type="ECO:0000313" key="2">
    <source>
        <dbReference type="Proteomes" id="UP000500895"/>
    </source>
</evidence>
<name>A0A6G8ZZP8_9BRAD</name>
<evidence type="ECO:0000313" key="1">
    <source>
        <dbReference type="EMBL" id="QIP05525.1"/>
    </source>
</evidence>